<dbReference type="Pfam" id="PF17039">
    <property type="entry name" value="Glyco_tran_10_N"/>
    <property type="match status" value="1"/>
</dbReference>
<evidence type="ECO:0000313" key="16">
    <source>
        <dbReference type="Proteomes" id="UP000723463"/>
    </source>
</evidence>
<dbReference type="SUPFAM" id="SSF53756">
    <property type="entry name" value="UDP-Glycosyltransferase/glycogen phosphorylase"/>
    <property type="match status" value="1"/>
</dbReference>
<keyword evidence="4 12" id="KW-0328">Glycosyltransferase</keyword>
<evidence type="ECO:0000256" key="9">
    <source>
        <dbReference type="ARBA" id="ARBA00023136"/>
    </source>
</evidence>
<evidence type="ECO:0000259" key="14">
    <source>
        <dbReference type="Pfam" id="PF17039"/>
    </source>
</evidence>
<dbReference type="PANTHER" id="PTHR11929">
    <property type="entry name" value="ALPHA- 1,3 -FUCOSYLTRANSFERASE"/>
    <property type="match status" value="1"/>
</dbReference>
<dbReference type="EC" id="2.4.1.-" evidence="12"/>
<reference evidence="15" key="1">
    <citation type="journal article" date="2020" name="Fungal Divers.">
        <title>Resolving the Mortierellaceae phylogeny through synthesis of multi-gene phylogenetics and phylogenomics.</title>
        <authorList>
            <person name="Vandepol N."/>
            <person name="Liber J."/>
            <person name="Desiro A."/>
            <person name="Na H."/>
            <person name="Kennedy M."/>
            <person name="Barry K."/>
            <person name="Grigoriev I.V."/>
            <person name="Miller A.N."/>
            <person name="O'Donnell K."/>
            <person name="Stajich J.E."/>
            <person name="Bonito G."/>
        </authorList>
    </citation>
    <scope>NUCLEOTIDE SEQUENCE</scope>
    <source>
        <strain evidence="15">NRRL 2591</strain>
    </source>
</reference>
<keyword evidence="5 12" id="KW-0808">Transferase</keyword>
<evidence type="ECO:0000313" key="15">
    <source>
        <dbReference type="EMBL" id="KAF9547352.1"/>
    </source>
</evidence>
<dbReference type="InterPro" id="IPR038577">
    <property type="entry name" value="GT10-like_C_sf"/>
</dbReference>
<dbReference type="FunFam" id="3.40.50.11660:FF:000002">
    <property type="entry name" value="Alpha-(1,3)-fucosyltransferase"/>
    <property type="match status" value="1"/>
</dbReference>
<feature type="domain" description="Fucosyltransferase C-terminal" evidence="13">
    <location>
        <begin position="157"/>
        <end position="331"/>
    </location>
</feature>
<evidence type="ECO:0000256" key="1">
    <source>
        <dbReference type="ARBA" id="ARBA00004606"/>
    </source>
</evidence>
<dbReference type="GO" id="GO:0032580">
    <property type="term" value="C:Golgi cisterna membrane"/>
    <property type="evidence" value="ECO:0007669"/>
    <property type="project" value="UniProtKB-SubCell"/>
</dbReference>
<evidence type="ECO:0000256" key="4">
    <source>
        <dbReference type="ARBA" id="ARBA00022676"/>
    </source>
</evidence>
<keyword evidence="10" id="KW-0325">Glycoprotein</keyword>
<evidence type="ECO:0000256" key="10">
    <source>
        <dbReference type="ARBA" id="ARBA00023180"/>
    </source>
</evidence>
<dbReference type="Pfam" id="PF00852">
    <property type="entry name" value="Glyco_transf_10"/>
    <property type="match status" value="1"/>
</dbReference>
<feature type="domain" description="Fucosyltransferase N-terminal" evidence="14">
    <location>
        <begin position="19"/>
        <end position="123"/>
    </location>
</feature>
<dbReference type="EMBL" id="JAAAXW010000043">
    <property type="protein sequence ID" value="KAF9547352.1"/>
    <property type="molecule type" value="Genomic_DNA"/>
</dbReference>
<comment type="similarity">
    <text evidence="3 12">Belongs to the glycosyltransferase 10 family.</text>
</comment>
<comment type="subcellular location">
    <subcellularLocation>
        <location evidence="11">Endomembrane system</location>
        <topology evidence="11">Single-pass membrane protein</topology>
    </subcellularLocation>
    <subcellularLocation>
        <location evidence="12">Golgi apparatus</location>
        <location evidence="12">Golgi stack membrane</location>
        <topology evidence="12">Single-pass type II membrane protein</topology>
    </subcellularLocation>
    <subcellularLocation>
        <location evidence="1">Membrane</location>
        <topology evidence="1">Single-pass type II membrane protein</topology>
    </subcellularLocation>
</comment>
<keyword evidence="12" id="KW-0333">Golgi apparatus</keyword>
<dbReference type="PANTHER" id="PTHR11929:SF194">
    <property type="entry name" value="ALPHA-(1,3)-FUCOSYLTRANSFERASE 10"/>
    <property type="match status" value="1"/>
</dbReference>
<name>A0A9P6FC18_9FUNG</name>
<dbReference type="InterPro" id="IPR001503">
    <property type="entry name" value="Glyco_trans_10"/>
</dbReference>
<dbReference type="AlphaFoldDB" id="A0A9P6FC18"/>
<dbReference type="InterPro" id="IPR031481">
    <property type="entry name" value="Glyco_tran_10_N"/>
</dbReference>
<proteinExistence type="inferred from homology"/>
<accession>A0A9P6FC18</accession>
<gene>
    <name evidence="15" type="primary">FUT10_2</name>
    <name evidence="15" type="ORF">EC957_008538</name>
</gene>
<keyword evidence="9 12" id="KW-0472">Membrane</keyword>
<dbReference type="InterPro" id="IPR055270">
    <property type="entry name" value="Glyco_tran_10_C"/>
</dbReference>
<keyword evidence="8 12" id="KW-1133">Transmembrane helix</keyword>
<feature type="transmembrane region" description="Helical" evidence="12">
    <location>
        <begin position="366"/>
        <end position="388"/>
    </location>
</feature>
<evidence type="ECO:0000256" key="12">
    <source>
        <dbReference type="RuleBase" id="RU003832"/>
    </source>
</evidence>
<dbReference type="GO" id="GO:0046920">
    <property type="term" value="F:alpha-(1-&gt;3)-fucosyltransferase activity"/>
    <property type="evidence" value="ECO:0007669"/>
    <property type="project" value="TreeGrafter"/>
</dbReference>
<comment type="caution">
    <text evidence="15">The sequence shown here is derived from an EMBL/GenBank/DDBJ whole genome shotgun (WGS) entry which is preliminary data.</text>
</comment>
<evidence type="ECO:0000256" key="7">
    <source>
        <dbReference type="ARBA" id="ARBA00022968"/>
    </source>
</evidence>
<evidence type="ECO:0000256" key="11">
    <source>
        <dbReference type="ARBA" id="ARBA00037847"/>
    </source>
</evidence>
<comment type="pathway">
    <text evidence="2">Protein modification; protein glycosylation.</text>
</comment>
<evidence type="ECO:0000259" key="13">
    <source>
        <dbReference type="Pfam" id="PF00852"/>
    </source>
</evidence>
<sequence>MAATINALQERQDQPKEYPVLWWTKWFGETIEEGRVINFCGLPYTCRFTLDRTKYDEAKVIIVHASSFEPNDVPNLRDVKSGKKALVLNTAEAPQDYMIDSKWTDIFTHLWSYEFTADFVHTYFLSGRGPGTFINSILAKPMYTIEEKNIFRKNLAPVAWIVSSCKAKNGRHIYINQLLKYIKVDIYGRCMKNKDWPVHPDGREYTDLEVVGQYKFYMSIENSNCDDYVTEKLDRPYAVGVVPILDGPKDYSRFIPTNHSSLRLDDFATPRQLALRINQLDQDDRAYMRYLDYKDSESLLSPKLLETWDPPQGTWGPDGSGSRCGVCKLAHDMAEGIYKYNPKKVIGPDTTCYFKKWVYISWVAEFYWWIIVLVVLGIFAAITVAIVCSKSHRARRSFQALKYNLTPSRWREKRMADGSRIIEEYQLLASKTD</sequence>
<evidence type="ECO:0000256" key="8">
    <source>
        <dbReference type="ARBA" id="ARBA00022989"/>
    </source>
</evidence>
<evidence type="ECO:0000256" key="5">
    <source>
        <dbReference type="ARBA" id="ARBA00022679"/>
    </source>
</evidence>
<keyword evidence="16" id="KW-1185">Reference proteome</keyword>
<dbReference type="Gene3D" id="3.40.50.11660">
    <property type="entry name" value="Glycosyl transferase family 10, C-terminal domain"/>
    <property type="match status" value="1"/>
</dbReference>
<evidence type="ECO:0000256" key="3">
    <source>
        <dbReference type="ARBA" id="ARBA00008919"/>
    </source>
</evidence>
<organism evidence="15 16">
    <name type="scientific">Mortierella hygrophila</name>
    <dbReference type="NCBI Taxonomy" id="979708"/>
    <lineage>
        <taxon>Eukaryota</taxon>
        <taxon>Fungi</taxon>
        <taxon>Fungi incertae sedis</taxon>
        <taxon>Mucoromycota</taxon>
        <taxon>Mortierellomycotina</taxon>
        <taxon>Mortierellomycetes</taxon>
        <taxon>Mortierellales</taxon>
        <taxon>Mortierellaceae</taxon>
        <taxon>Mortierella</taxon>
    </lineage>
</organism>
<keyword evidence="7" id="KW-0735">Signal-anchor</keyword>
<keyword evidence="6 12" id="KW-0812">Transmembrane</keyword>
<dbReference type="Proteomes" id="UP000723463">
    <property type="component" value="Unassembled WGS sequence"/>
</dbReference>
<protein>
    <recommendedName>
        <fullName evidence="12">Fucosyltransferase</fullName>
        <ecNumber evidence="12">2.4.1.-</ecNumber>
    </recommendedName>
</protein>
<evidence type="ECO:0000256" key="2">
    <source>
        <dbReference type="ARBA" id="ARBA00004922"/>
    </source>
</evidence>
<evidence type="ECO:0000256" key="6">
    <source>
        <dbReference type="ARBA" id="ARBA00022692"/>
    </source>
</evidence>